<evidence type="ECO:0000256" key="2">
    <source>
        <dbReference type="ARBA" id="ARBA00023027"/>
    </source>
</evidence>
<reference evidence="4" key="1">
    <citation type="submission" date="2023-10" db="EMBL/GenBank/DDBJ databases">
        <authorList>
            <person name="Chen Y."/>
            <person name="Shah S."/>
            <person name="Dougan E. K."/>
            <person name="Thang M."/>
            <person name="Chan C."/>
        </authorList>
    </citation>
    <scope>NUCLEOTIDE SEQUENCE [LARGE SCALE GENOMIC DNA]</scope>
</reference>
<evidence type="ECO:0000313" key="4">
    <source>
        <dbReference type="EMBL" id="CAK0870636.1"/>
    </source>
</evidence>
<organism evidence="4 5">
    <name type="scientific">Prorocentrum cordatum</name>
    <dbReference type="NCBI Taxonomy" id="2364126"/>
    <lineage>
        <taxon>Eukaryota</taxon>
        <taxon>Sar</taxon>
        <taxon>Alveolata</taxon>
        <taxon>Dinophyceae</taxon>
        <taxon>Prorocentrales</taxon>
        <taxon>Prorocentraceae</taxon>
        <taxon>Prorocentrum</taxon>
    </lineage>
</organism>
<dbReference type="InterPro" id="IPR006140">
    <property type="entry name" value="D-isomer_DH_NAD-bd"/>
</dbReference>
<evidence type="ECO:0000313" key="5">
    <source>
        <dbReference type="Proteomes" id="UP001189429"/>
    </source>
</evidence>
<dbReference type="EMBL" id="CAUYUJ010016982">
    <property type="protein sequence ID" value="CAK0870636.1"/>
    <property type="molecule type" value="Genomic_DNA"/>
</dbReference>
<dbReference type="InterPro" id="IPR036291">
    <property type="entry name" value="NAD(P)-bd_dom_sf"/>
</dbReference>
<evidence type="ECO:0000256" key="1">
    <source>
        <dbReference type="ARBA" id="ARBA00023002"/>
    </source>
</evidence>
<dbReference type="PANTHER" id="PTHR43333">
    <property type="entry name" value="2-HACID_DH_C DOMAIN-CONTAINING PROTEIN"/>
    <property type="match status" value="1"/>
</dbReference>
<dbReference type="InterPro" id="IPR029752">
    <property type="entry name" value="D-isomer_DH_CS1"/>
</dbReference>
<evidence type="ECO:0000259" key="3">
    <source>
        <dbReference type="Pfam" id="PF02826"/>
    </source>
</evidence>
<comment type="caution">
    <text evidence="4">The sequence shown here is derived from an EMBL/GenBank/DDBJ whole genome shotgun (WGS) entry which is preliminary data.</text>
</comment>
<dbReference type="PANTHER" id="PTHR43333:SF1">
    <property type="entry name" value="D-ISOMER SPECIFIC 2-HYDROXYACID DEHYDROGENASE NAD-BINDING DOMAIN-CONTAINING PROTEIN"/>
    <property type="match status" value="1"/>
</dbReference>
<dbReference type="Pfam" id="PF02826">
    <property type="entry name" value="2-Hacid_dh_C"/>
    <property type="match status" value="1"/>
</dbReference>
<proteinExistence type="predicted"/>
<dbReference type="Gene3D" id="3.40.50.720">
    <property type="entry name" value="NAD(P)-binding Rossmann-like Domain"/>
    <property type="match status" value="1"/>
</dbReference>
<sequence>MYPRLATLPPHVIVASYQCDWRGVYGLEPIAEFVIAGAFEWNYQLRAHREAFARCAWGPDAPKDCPTPRQLTEHRVLMNQTLGVLGYGGIGRAVARRAAALGMRVVATKHSPPFAPTPPGLAWLGGDNDRLLRESDFVAVTVPGQLHGLINRTSLALMKRSSVLIPVSGPPVDYDALFDSLADGAIGGAVLDVWSHGCWRYPEMDCGPPYGPQAQPALRDFSALENALVLPGMAMRDDKFWLNSAAFVGENLANLVRGLPLLGVVRNGTGAARIALEAAGDILA</sequence>
<keyword evidence="1" id="KW-0560">Oxidoreductase</keyword>
<name>A0ABN9VF31_9DINO</name>
<keyword evidence="5" id="KW-1185">Reference proteome</keyword>
<dbReference type="Proteomes" id="UP001189429">
    <property type="component" value="Unassembled WGS sequence"/>
</dbReference>
<gene>
    <name evidence="4" type="ORF">PCOR1329_LOCUS56691</name>
</gene>
<dbReference type="PROSITE" id="PS00065">
    <property type="entry name" value="D_2_HYDROXYACID_DH_1"/>
    <property type="match status" value="1"/>
</dbReference>
<accession>A0ABN9VF31</accession>
<keyword evidence="2" id="KW-0520">NAD</keyword>
<dbReference type="SUPFAM" id="SSF51735">
    <property type="entry name" value="NAD(P)-binding Rossmann-fold domains"/>
    <property type="match status" value="1"/>
</dbReference>
<feature type="domain" description="D-isomer specific 2-hydroxyacid dehydrogenase NAD-binding" evidence="3">
    <location>
        <begin position="72"/>
        <end position="197"/>
    </location>
</feature>
<protein>
    <recommendedName>
        <fullName evidence="3">D-isomer specific 2-hydroxyacid dehydrogenase NAD-binding domain-containing protein</fullName>
    </recommendedName>
</protein>